<name>A0A5M6D917_9BACT</name>
<accession>A0A5M6D917</accession>
<sequence>MQEKLDELKSNATDREFQPEDDANAGIAPAENALAFVAAMGATFLARNALQAGWKQTFDEVPPKNPASHEVQWREALLWGAVSGALIGIARIASRRASSHAYRRFHS</sequence>
<evidence type="ECO:0000313" key="2">
    <source>
        <dbReference type="EMBL" id="KAA5542792.1"/>
    </source>
</evidence>
<reference evidence="2 3" key="1">
    <citation type="submission" date="2019-08" db="EMBL/GenBank/DDBJ databases">
        <authorList>
            <person name="Dhanesh K."/>
            <person name="Kumar G."/>
            <person name="Sasikala C."/>
            <person name="Venkata Ramana C."/>
        </authorList>
    </citation>
    <scope>NUCLEOTIDE SEQUENCE [LARGE SCALE GENOMIC DNA]</scope>
    <source>
        <strain evidence="2 3">JC645</strain>
    </source>
</reference>
<comment type="caution">
    <text evidence="2">The sequence shown here is derived from an EMBL/GenBank/DDBJ whole genome shotgun (WGS) entry which is preliminary data.</text>
</comment>
<evidence type="ECO:0000313" key="3">
    <source>
        <dbReference type="Proteomes" id="UP000324479"/>
    </source>
</evidence>
<dbReference type="Proteomes" id="UP000324479">
    <property type="component" value="Unassembled WGS sequence"/>
</dbReference>
<dbReference type="InterPro" id="IPR025329">
    <property type="entry name" value="DUF4235"/>
</dbReference>
<keyword evidence="3" id="KW-1185">Reference proteome</keyword>
<dbReference type="EMBL" id="VWOX01000007">
    <property type="protein sequence ID" value="KAA5542792.1"/>
    <property type="molecule type" value="Genomic_DNA"/>
</dbReference>
<dbReference type="Pfam" id="PF14019">
    <property type="entry name" value="DUF4235"/>
    <property type="match status" value="1"/>
</dbReference>
<dbReference type="AlphaFoldDB" id="A0A5M6D917"/>
<feature type="compositionally biased region" description="Basic and acidic residues" evidence="1">
    <location>
        <begin position="1"/>
        <end position="18"/>
    </location>
</feature>
<organism evidence="2 3">
    <name type="scientific">Roseiconus nitratireducens</name>
    <dbReference type="NCBI Taxonomy" id="2605748"/>
    <lineage>
        <taxon>Bacteria</taxon>
        <taxon>Pseudomonadati</taxon>
        <taxon>Planctomycetota</taxon>
        <taxon>Planctomycetia</taxon>
        <taxon>Pirellulales</taxon>
        <taxon>Pirellulaceae</taxon>
        <taxon>Roseiconus</taxon>
    </lineage>
</organism>
<feature type="region of interest" description="Disordered" evidence="1">
    <location>
        <begin position="1"/>
        <end position="24"/>
    </location>
</feature>
<gene>
    <name evidence="2" type="ORF">FYK55_13970</name>
</gene>
<evidence type="ECO:0000256" key="1">
    <source>
        <dbReference type="SAM" id="MobiDB-lite"/>
    </source>
</evidence>
<protein>
    <submittedName>
        <fullName evidence="2">DUF4235 domain-containing protein</fullName>
    </submittedName>
</protein>
<proteinExistence type="predicted"/>